<feature type="compositionally biased region" description="Basic residues" evidence="1">
    <location>
        <begin position="31"/>
        <end position="50"/>
    </location>
</feature>
<evidence type="ECO:0000313" key="3">
    <source>
        <dbReference type="Proteomes" id="UP001305647"/>
    </source>
</evidence>
<accession>A0AAN6Q1U6</accession>
<dbReference type="Pfam" id="PF12511">
    <property type="entry name" value="DUF3716"/>
    <property type="match status" value="1"/>
</dbReference>
<evidence type="ECO:0000313" key="2">
    <source>
        <dbReference type="EMBL" id="KAK4102045.1"/>
    </source>
</evidence>
<feature type="region of interest" description="Disordered" evidence="1">
    <location>
        <begin position="28"/>
        <end position="66"/>
    </location>
</feature>
<feature type="compositionally biased region" description="Polar residues" evidence="1">
    <location>
        <begin position="334"/>
        <end position="343"/>
    </location>
</feature>
<comment type="caution">
    <text evidence="2">The sequence shown here is derived from an EMBL/GenBank/DDBJ whole genome shotgun (WGS) entry which is preliminary data.</text>
</comment>
<dbReference type="EMBL" id="MU863633">
    <property type="protein sequence ID" value="KAK4102045.1"/>
    <property type="molecule type" value="Genomic_DNA"/>
</dbReference>
<proteinExistence type="predicted"/>
<dbReference type="InterPro" id="IPR022190">
    <property type="entry name" value="DUF3716"/>
</dbReference>
<sequence>MTEATRSPGDGAMTERTETCAAGEVAAISHSQHHQHDHQDHQHHHQHHQHHDQSELQQTGQQHSEHERIDIDPALSGLANRFPLANPLPNAFPKKRRGRPPGRPNTTVRDADYEHNPLVQAWNAAKNDRAVPMLSICIRDALTEQSLVHETQRAIFRLPSRETILFVQGWITAKHIASQRPSYVNGLLIHSRGQDAPASCLQCTEKRAKNTLGPFLTCRVLPGSYHNSCSNCKWFDNTSNCSLYTGPKPNRKRKAKDQLPPPPAVGVGPPETADGAIGHDTAISADANGEGSISPTLQPPTQQPPAHHQPEAPEDAQSQPQPLHEADMTDSLEEQQPNMTQAPHATDNSDRRTHSLANFEVAGSEHPQTPSQVDPLADSHFVLPKHNQDGDAHEEDDDNMDSVAAQLAAQLLPELHRGDS</sequence>
<dbReference type="Proteomes" id="UP001305647">
    <property type="component" value="Unassembled WGS sequence"/>
</dbReference>
<keyword evidence="3" id="KW-1185">Reference proteome</keyword>
<evidence type="ECO:0000256" key="1">
    <source>
        <dbReference type="SAM" id="MobiDB-lite"/>
    </source>
</evidence>
<feature type="region of interest" description="Disordered" evidence="1">
    <location>
        <begin position="80"/>
        <end position="110"/>
    </location>
</feature>
<name>A0AAN6Q1U6_9PEZI</name>
<gene>
    <name evidence="2" type="ORF">N658DRAFT_506750</name>
</gene>
<reference evidence="2" key="2">
    <citation type="submission" date="2023-05" db="EMBL/GenBank/DDBJ databases">
        <authorList>
            <consortium name="Lawrence Berkeley National Laboratory"/>
            <person name="Steindorff A."/>
            <person name="Hensen N."/>
            <person name="Bonometti L."/>
            <person name="Westerberg I."/>
            <person name="Brannstrom I.O."/>
            <person name="Guillou S."/>
            <person name="Cros-Aarteil S."/>
            <person name="Calhoun S."/>
            <person name="Haridas S."/>
            <person name="Kuo A."/>
            <person name="Mondo S."/>
            <person name="Pangilinan J."/>
            <person name="Riley R."/>
            <person name="Labutti K."/>
            <person name="Andreopoulos B."/>
            <person name="Lipzen A."/>
            <person name="Chen C."/>
            <person name="Yanf M."/>
            <person name="Daum C."/>
            <person name="Ng V."/>
            <person name="Clum A."/>
            <person name="Ohm R."/>
            <person name="Martin F."/>
            <person name="Silar P."/>
            <person name="Natvig D."/>
            <person name="Lalanne C."/>
            <person name="Gautier V."/>
            <person name="Ament-Velasquez S.L."/>
            <person name="Kruys A."/>
            <person name="Hutchinson M.I."/>
            <person name="Powell A.J."/>
            <person name="Barry K."/>
            <person name="Miller A.N."/>
            <person name="Grigoriev I.V."/>
            <person name="Debuchy R."/>
            <person name="Gladieux P."/>
            <person name="Thoren M.H."/>
            <person name="Johannesson H."/>
        </authorList>
    </citation>
    <scope>NUCLEOTIDE SEQUENCE</scope>
    <source>
        <strain evidence="2">CBS 757.83</strain>
    </source>
</reference>
<organism evidence="2 3">
    <name type="scientific">Parathielavia hyrcaniae</name>
    <dbReference type="NCBI Taxonomy" id="113614"/>
    <lineage>
        <taxon>Eukaryota</taxon>
        <taxon>Fungi</taxon>
        <taxon>Dikarya</taxon>
        <taxon>Ascomycota</taxon>
        <taxon>Pezizomycotina</taxon>
        <taxon>Sordariomycetes</taxon>
        <taxon>Sordariomycetidae</taxon>
        <taxon>Sordariales</taxon>
        <taxon>Chaetomiaceae</taxon>
        <taxon>Parathielavia</taxon>
    </lineage>
</organism>
<protein>
    <submittedName>
        <fullName evidence="2">Uncharacterized protein</fullName>
    </submittedName>
</protein>
<feature type="region of interest" description="Disordered" evidence="1">
    <location>
        <begin position="245"/>
        <end position="401"/>
    </location>
</feature>
<dbReference type="AlphaFoldDB" id="A0AAN6Q1U6"/>
<reference evidence="2" key="1">
    <citation type="journal article" date="2023" name="Mol. Phylogenet. Evol.">
        <title>Genome-scale phylogeny and comparative genomics of the fungal order Sordariales.</title>
        <authorList>
            <person name="Hensen N."/>
            <person name="Bonometti L."/>
            <person name="Westerberg I."/>
            <person name="Brannstrom I.O."/>
            <person name="Guillou S."/>
            <person name="Cros-Aarteil S."/>
            <person name="Calhoun S."/>
            <person name="Haridas S."/>
            <person name="Kuo A."/>
            <person name="Mondo S."/>
            <person name="Pangilinan J."/>
            <person name="Riley R."/>
            <person name="LaButti K."/>
            <person name="Andreopoulos B."/>
            <person name="Lipzen A."/>
            <person name="Chen C."/>
            <person name="Yan M."/>
            <person name="Daum C."/>
            <person name="Ng V."/>
            <person name="Clum A."/>
            <person name="Steindorff A."/>
            <person name="Ohm R.A."/>
            <person name="Martin F."/>
            <person name="Silar P."/>
            <person name="Natvig D.O."/>
            <person name="Lalanne C."/>
            <person name="Gautier V."/>
            <person name="Ament-Velasquez S.L."/>
            <person name="Kruys A."/>
            <person name="Hutchinson M.I."/>
            <person name="Powell A.J."/>
            <person name="Barry K."/>
            <person name="Miller A.N."/>
            <person name="Grigoriev I.V."/>
            <person name="Debuchy R."/>
            <person name="Gladieux P."/>
            <person name="Hiltunen Thoren M."/>
            <person name="Johannesson H."/>
        </authorList>
    </citation>
    <scope>NUCLEOTIDE SEQUENCE</scope>
    <source>
        <strain evidence="2">CBS 757.83</strain>
    </source>
</reference>